<comment type="subcellular location">
    <subcellularLocation>
        <location evidence="1">Membrane</location>
        <topology evidence="1">Multi-pass membrane protein</topology>
    </subcellularLocation>
</comment>
<feature type="compositionally biased region" description="Basic and acidic residues" evidence="7">
    <location>
        <begin position="1362"/>
        <end position="1371"/>
    </location>
</feature>
<feature type="transmembrane region" description="Helical" evidence="8">
    <location>
        <begin position="1183"/>
        <end position="1204"/>
    </location>
</feature>
<feature type="transmembrane region" description="Helical" evidence="8">
    <location>
        <begin position="1076"/>
        <end position="1095"/>
    </location>
</feature>
<dbReference type="Pfam" id="PF00005">
    <property type="entry name" value="ABC_tran"/>
    <property type="match status" value="2"/>
</dbReference>
<keyword evidence="4 8" id="KW-0812">Transmembrane</keyword>
<evidence type="ECO:0000256" key="5">
    <source>
        <dbReference type="ARBA" id="ARBA00022989"/>
    </source>
</evidence>
<dbReference type="Pfam" id="PF06422">
    <property type="entry name" value="PDR_CDR"/>
    <property type="match status" value="1"/>
</dbReference>
<dbReference type="SUPFAM" id="SSF52540">
    <property type="entry name" value="P-loop containing nucleoside triphosphate hydrolases"/>
    <property type="match status" value="2"/>
</dbReference>
<proteinExistence type="inferred from homology"/>
<sequence>MADRDENELNTDVEGVGRDSISTHGWSASSTFFSSSRFMGEEDVIRSGNFSEDNLRELNLAHVRSRSEYSSRSRAVEDAAVHEFIATGDGHRSQFQFYQTESTSPHFFSTTRTVEEHAESRQSEMVERNFSSSSMQFGFSNASSVSRVTEREVAPEARIYSGNIEGLSMNSEGHGLFQGDAGALQSGMAERNIFSDNTHLGFLDATSASIDANREVASEVRTYSGYTEGTAVVAQVHNASNQNAEAMQSEMMERNISFSNRQSWFSDSISTSGVIQREAADEAQLYGESAEEMSNQRRDIFHERAGAMQFDMPESSISSSTMHLRGPNATSEHRVAERGVAAEAQTHDGYMEEMSTQGQDTSSGRLSTSQFAQGIPQAQRTESSEQSTIPSHTESRIETNEWEHRNCATNNTDSHSDTIVHSQTASSELMFTESLENVGAEADVDKAPPQTVTPDLAPWETRINIMNGTTQTSERRKGTFLISHAEPTSSPLTIAPAVKEQEMESGITDSREAKEDDTYATARHMDQSVSISPAIVADLGVTEEDAASGKAVEEDHLLFHTAPASSSEVVHTVEEKEVSCDISHHDSIAVDEGNSTSEAGFLSGKQSAIGDEKNSRTLIRTKTCAALDPTEKLHLTKLANDQVVARVTQLTNVSPGEPYLNPESRDFSLYRWLRKMMCMLNRGTHNDLSATTFQNLHVLGFSPEARKLTALSVFSALLRPRDTFSLGRKSPKSIVRNLNGVMSNGELLLILGRPGAGCSTVAKTLCGKLDGLKLDPESVFHYHGIPHQQTLENVKRASLYNCGTDKHFPYLTVGQTLEFAASIRAPTERLQGVTRTEYAKAITKVVVAVFGLSHTYNTKVKDVTEGERKRVSIAEIILSGTSLAAWDKSTQGLASTEALKFVQSLRLAADLGSSSHVVAAYEASEAMYDLFDKTLLLYEGRQIFYGSSSEARSFFERQGWYCHPHQSTAESLTSITNPAERQPRRGMENIVPRTPKDFETYWCQSPEYQELQREMSGHKQIAGSQSRERLLDPEMDEGQKQPGRTQSGSRYPSMMLQVRLTTIRAFHRAWNERASAACKITVNFIIALLIGSMFYNTPATTAGFFSKGSVLFYLVMLNSFLPLTELSIQLSQRPVVEKHASFGFYYPMAESLAILLSGIPKNLLLVLVNTIVIYFMSNLRREPSQFFICFLINFVLIHVANAAFRMTAAVTKTLVQVQALAGMLVLWVFIFTGFIIPEPRMPHWFEFVHDINPIYYAYEALVANEFHGREFGCAEFVPSQPNLQTNAYICAAVGAVAGRRTVSGDDYIWQTYKYTYDHVWRNFGILIGFLVGWMGLYFLATEFIAHSTIHFGSKSAYLRHEEHRKEDEEAGKGSVTPDQDTTGTVRQNDFSFIESQRNDLSWRDVVCEIHTSSGNHRILDQVTGWAKPGTITALMSHNSVQKAELLKVLAQRSTTGTVGGDILFNNCLLSSNFQRKIGYVEQQDIHLETATVREALRFSAVLRQPHSVSKEDKHTYVEQIIKALEMEDYADSVVGVVGEGLNDKQRRILSIGVELAARPEILFVEEPVSGLDVQSSRAIYRVLQKLADAGQTILCTLQPSMMAFKQVDQLLFLSNEGRTVYFGPTGENAQPLLDYLEANGACRTLRQDENAAEYIVEIISTATNKHGEAWSDIWAKNNQVDPIHEEFASVHTQNNNPTDDNEFATPLHLQFPIVLRRTLQQYWRSHLSILSRILLQISAALIITFSFYKHGTSISGLQETIFSALMICTLFISIVHQTLPHLTKHHTIYQTRERLTKTYSSRVLILSLILTELLYQIPLSICVWAIYYYPISDTTTQPPPRQGLVLLFFIQFFIYAISFALLTISTSTLITGICTFMALTFNGVMQPPHALPGFWMFMYRVSPFTYFVAGVTSTQLHGVPVNCSSAEMAVFNPPLGQTCVEYLGDYLKTVPGQLMNPDAMTSCEYCPYSVADQFLAEREYRFDRRWMDFGVGARFLLPATVVGVTRATILASPGFATGPNSLGYRFYYEWYISSWIGNIVAGSAMAIGQSAGVGGNGLVIINGAAQFGRAAMTVGSASLAWIKA</sequence>
<feature type="transmembrane region" description="Helical" evidence="8">
    <location>
        <begin position="1323"/>
        <end position="1345"/>
    </location>
</feature>
<evidence type="ECO:0000256" key="1">
    <source>
        <dbReference type="ARBA" id="ARBA00004141"/>
    </source>
</evidence>
<dbReference type="VEuPathDB" id="FungiDB:ATCC64974_16360"/>
<feature type="domain" description="ABC transporter" evidence="9">
    <location>
        <begin position="718"/>
        <end position="964"/>
    </location>
</feature>
<evidence type="ECO:0000256" key="7">
    <source>
        <dbReference type="SAM" id="MobiDB-lite"/>
    </source>
</evidence>
<dbReference type="Proteomes" id="UP000068243">
    <property type="component" value="Unassembled WGS sequence"/>
</dbReference>
<dbReference type="Pfam" id="PF01061">
    <property type="entry name" value="ABC2_membrane"/>
    <property type="match status" value="2"/>
</dbReference>
<accession>A0A100I3U4</accession>
<feature type="compositionally biased region" description="Polar residues" evidence="7">
    <location>
        <begin position="354"/>
        <end position="392"/>
    </location>
</feature>
<feature type="transmembrane region" description="Helical" evidence="8">
    <location>
        <begin position="1849"/>
        <end position="1879"/>
    </location>
</feature>
<dbReference type="GO" id="GO:0016020">
    <property type="term" value="C:membrane"/>
    <property type="evidence" value="ECO:0007669"/>
    <property type="project" value="UniProtKB-SubCell"/>
</dbReference>
<feature type="region of interest" description="Disordered" evidence="7">
    <location>
        <begin position="352"/>
        <end position="397"/>
    </location>
</feature>
<dbReference type="InterPro" id="IPR027417">
    <property type="entry name" value="P-loop_NTPase"/>
</dbReference>
<name>A0A100I3U4_ASPNG</name>
<feature type="transmembrane region" description="Helical" evidence="8">
    <location>
        <begin position="1216"/>
        <end position="1236"/>
    </location>
</feature>
<evidence type="ECO:0000256" key="2">
    <source>
        <dbReference type="ARBA" id="ARBA00006012"/>
    </source>
</evidence>
<dbReference type="OrthoDB" id="8061355at2759"/>
<dbReference type="GO" id="GO:0016887">
    <property type="term" value="F:ATP hydrolysis activity"/>
    <property type="evidence" value="ECO:0007669"/>
    <property type="project" value="InterPro"/>
</dbReference>
<dbReference type="EMBL" id="BCMY01000001">
    <property type="protein sequence ID" value="GAQ34194.1"/>
    <property type="molecule type" value="Genomic_DNA"/>
</dbReference>
<dbReference type="PANTHER" id="PTHR19241">
    <property type="entry name" value="ATP-BINDING CASSETTE TRANSPORTER"/>
    <property type="match status" value="1"/>
</dbReference>
<dbReference type="Gene3D" id="3.40.50.300">
    <property type="entry name" value="P-loop containing nucleotide triphosphate hydrolases"/>
    <property type="match status" value="2"/>
</dbReference>
<dbReference type="InterPro" id="IPR013525">
    <property type="entry name" value="ABC2_TM"/>
</dbReference>
<keyword evidence="5 8" id="KW-1133">Transmembrane helix</keyword>
<protein>
    <submittedName>
        <fullName evidence="10">ABC multidrug transporter</fullName>
    </submittedName>
</protein>
<evidence type="ECO:0000259" key="9">
    <source>
        <dbReference type="PROSITE" id="PS50893"/>
    </source>
</evidence>
<evidence type="ECO:0000256" key="8">
    <source>
        <dbReference type="SAM" id="Phobius"/>
    </source>
</evidence>
<dbReference type="PROSITE" id="PS50893">
    <property type="entry name" value="ABC_TRANSPORTER_2"/>
    <property type="match status" value="2"/>
</dbReference>
<feature type="region of interest" description="Disordered" evidence="7">
    <location>
        <begin position="1362"/>
        <end position="1384"/>
    </location>
</feature>
<keyword evidence="3" id="KW-0813">Transport</keyword>
<dbReference type="InterPro" id="IPR003439">
    <property type="entry name" value="ABC_transporter-like_ATP-bd"/>
</dbReference>
<feature type="compositionally biased region" description="Acidic residues" evidence="7">
    <location>
        <begin position="1"/>
        <end position="11"/>
    </location>
</feature>
<evidence type="ECO:0000313" key="10">
    <source>
        <dbReference type="EMBL" id="GAQ34194.1"/>
    </source>
</evidence>
<dbReference type="VEuPathDB" id="FungiDB:ASPNIDRAFT2_1171455"/>
<dbReference type="GO" id="GO:0140359">
    <property type="term" value="F:ABC-type transporter activity"/>
    <property type="evidence" value="ECO:0007669"/>
    <property type="project" value="InterPro"/>
</dbReference>
<dbReference type="VEuPathDB" id="FungiDB:An01g08720"/>
<feature type="transmembrane region" description="Helical" evidence="8">
    <location>
        <begin position="1110"/>
        <end position="1131"/>
    </location>
</feature>
<reference evidence="11" key="1">
    <citation type="journal article" date="2016" name="Genome Announc.">
        <title>Draft genome sequence of Aspergillus niger strain An76.</title>
        <authorList>
            <person name="Gong W."/>
            <person name="Cheng Z."/>
            <person name="Zhang H."/>
            <person name="Liu L."/>
            <person name="Gao P."/>
            <person name="Wang L."/>
        </authorList>
    </citation>
    <scope>NUCLEOTIDE SEQUENCE [LARGE SCALE GENOMIC DNA]</scope>
    <source>
        <strain evidence="11">An76</strain>
    </source>
</reference>
<organism evidence="10 11">
    <name type="scientific">Aspergillus niger</name>
    <dbReference type="NCBI Taxonomy" id="5061"/>
    <lineage>
        <taxon>Eukaryota</taxon>
        <taxon>Fungi</taxon>
        <taxon>Dikarya</taxon>
        <taxon>Ascomycota</taxon>
        <taxon>Pezizomycotina</taxon>
        <taxon>Eurotiomycetes</taxon>
        <taxon>Eurotiomycetidae</taxon>
        <taxon>Eurotiales</taxon>
        <taxon>Aspergillaceae</taxon>
        <taxon>Aspergillus</taxon>
        <taxon>Aspergillus subgen. Circumdati</taxon>
    </lineage>
</organism>
<evidence type="ECO:0000256" key="3">
    <source>
        <dbReference type="ARBA" id="ARBA00022448"/>
    </source>
</evidence>
<dbReference type="GO" id="GO:0005524">
    <property type="term" value="F:ATP binding"/>
    <property type="evidence" value="ECO:0007669"/>
    <property type="project" value="InterPro"/>
</dbReference>
<feature type="region of interest" description="Disordered" evidence="7">
    <location>
        <begin position="1015"/>
        <end position="1049"/>
    </location>
</feature>
<dbReference type="InterPro" id="IPR010929">
    <property type="entry name" value="PDR_CDR_ABC"/>
</dbReference>
<comment type="caution">
    <text evidence="10">The sequence shown here is derived from an EMBL/GenBank/DDBJ whole genome shotgun (WGS) entry which is preliminary data.</text>
</comment>
<feature type="domain" description="ABC transporter" evidence="9">
    <location>
        <begin position="1400"/>
        <end position="1640"/>
    </location>
</feature>
<feature type="transmembrane region" description="Helical" evidence="8">
    <location>
        <begin position="1803"/>
        <end position="1829"/>
    </location>
</feature>
<comment type="similarity">
    <text evidence="2">Belongs to the ABC transporter superfamily. ABCG family. PDR (TC 3.A.1.205) subfamily.</text>
</comment>
<feature type="region of interest" description="Disordered" evidence="7">
    <location>
        <begin position="317"/>
        <end position="337"/>
    </location>
</feature>
<evidence type="ECO:0000256" key="4">
    <source>
        <dbReference type="ARBA" id="ARBA00022692"/>
    </source>
</evidence>
<keyword evidence="6 8" id="KW-0472">Membrane</keyword>
<evidence type="ECO:0000313" key="11">
    <source>
        <dbReference type="Proteomes" id="UP000068243"/>
    </source>
</evidence>
<gene>
    <name evidence="10" type="ORF">ABL_00566</name>
</gene>
<feature type="transmembrane region" description="Helical" evidence="8">
    <location>
        <begin position="1152"/>
        <end position="1177"/>
    </location>
</feature>
<dbReference type="VEuPathDB" id="FungiDB:M747DRAFT_284450"/>
<evidence type="ECO:0000256" key="6">
    <source>
        <dbReference type="ARBA" id="ARBA00023136"/>
    </source>
</evidence>
<feature type="region of interest" description="Disordered" evidence="7">
    <location>
        <begin position="1"/>
        <end position="20"/>
    </location>
</feature>
<feature type="transmembrane region" description="Helical" evidence="8">
    <location>
        <begin position="1760"/>
        <end position="1782"/>
    </location>
</feature>
<dbReference type="OMA" id="DILFNNC"/>